<accession>G4ZRV1</accession>
<dbReference type="PANTHER" id="PTHR13510">
    <property type="entry name" value="FYVE-FINGER-CONTAINING RAB5 EFFECTOR PROTEIN RABENOSYN-5-RELATED"/>
    <property type="match status" value="1"/>
</dbReference>
<evidence type="ECO:0000313" key="3">
    <source>
        <dbReference type="Proteomes" id="UP000002640"/>
    </source>
</evidence>
<dbReference type="InParanoid" id="G4ZRV1"/>
<proteinExistence type="predicted"/>
<protein>
    <recommendedName>
        <fullName evidence="4">FYVE-type domain-containing protein</fullName>
    </recommendedName>
</protein>
<dbReference type="Gene3D" id="3.30.530.20">
    <property type="match status" value="1"/>
</dbReference>
<evidence type="ECO:0000313" key="2">
    <source>
        <dbReference type="EMBL" id="EGZ13988.1"/>
    </source>
</evidence>
<feature type="region of interest" description="Disordered" evidence="1">
    <location>
        <begin position="690"/>
        <end position="736"/>
    </location>
</feature>
<name>G4ZRV1_PHYSP</name>
<dbReference type="AlphaFoldDB" id="G4ZRV1"/>
<organism evidence="2 3">
    <name type="scientific">Phytophthora sojae (strain P6497)</name>
    <name type="common">Soybean stem and root rot agent</name>
    <name type="synonym">Phytophthora megasperma f. sp. glycines</name>
    <dbReference type="NCBI Taxonomy" id="1094619"/>
    <lineage>
        <taxon>Eukaryota</taxon>
        <taxon>Sar</taxon>
        <taxon>Stramenopiles</taxon>
        <taxon>Oomycota</taxon>
        <taxon>Peronosporomycetes</taxon>
        <taxon>Peronosporales</taxon>
        <taxon>Peronosporaceae</taxon>
        <taxon>Phytophthora</taxon>
    </lineage>
</organism>
<dbReference type="OMA" id="PRNCRGC"/>
<keyword evidence="3" id="KW-1185">Reference proteome</keyword>
<dbReference type="Proteomes" id="UP000002640">
    <property type="component" value="Unassembled WGS sequence"/>
</dbReference>
<evidence type="ECO:0008006" key="4">
    <source>
        <dbReference type="Google" id="ProtNLM"/>
    </source>
</evidence>
<dbReference type="RefSeq" id="XP_009531417.1">
    <property type="nucleotide sequence ID" value="XM_009533122.1"/>
</dbReference>
<dbReference type="EMBL" id="JH159156">
    <property type="protein sequence ID" value="EGZ13988.1"/>
    <property type="molecule type" value="Genomic_DNA"/>
</dbReference>
<dbReference type="GeneID" id="20647072"/>
<reference evidence="2 3" key="1">
    <citation type="journal article" date="2006" name="Science">
        <title>Phytophthora genome sequences uncover evolutionary origins and mechanisms of pathogenesis.</title>
        <authorList>
            <person name="Tyler B.M."/>
            <person name="Tripathy S."/>
            <person name="Zhang X."/>
            <person name="Dehal P."/>
            <person name="Jiang R.H."/>
            <person name="Aerts A."/>
            <person name="Arredondo F.D."/>
            <person name="Baxter L."/>
            <person name="Bensasson D."/>
            <person name="Beynon J.L."/>
            <person name="Chapman J."/>
            <person name="Damasceno C.M."/>
            <person name="Dorrance A.E."/>
            <person name="Dou D."/>
            <person name="Dickerman A.W."/>
            <person name="Dubchak I.L."/>
            <person name="Garbelotto M."/>
            <person name="Gijzen M."/>
            <person name="Gordon S.G."/>
            <person name="Govers F."/>
            <person name="Grunwald N.J."/>
            <person name="Huang W."/>
            <person name="Ivors K.L."/>
            <person name="Jones R.W."/>
            <person name="Kamoun S."/>
            <person name="Krampis K."/>
            <person name="Lamour K.H."/>
            <person name="Lee M.K."/>
            <person name="McDonald W.H."/>
            <person name="Medina M."/>
            <person name="Meijer H.J."/>
            <person name="Nordberg E.K."/>
            <person name="Maclean D.J."/>
            <person name="Ospina-Giraldo M.D."/>
            <person name="Morris P.F."/>
            <person name="Phuntumart V."/>
            <person name="Putnam N.H."/>
            <person name="Rash S."/>
            <person name="Rose J.K."/>
            <person name="Sakihama Y."/>
            <person name="Salamov A.A."/>
            <person name="Savidor A."/>
            <person name="Scheuring C.F."/>
            <person name="Smith B.M."/>
            <person name="Sobral B.W."/>
            <person name="Terry A."/>
            <person name="Torto-Alalibo T.A."/>
            <person name="Win J."/>
            <person name="Xu Z."/>
            <person name="Zhang H."/>
            <person name="Grigoriev I.V."/>
            <person name="Rokhsar D.S."/>
            <person name="Boore J.L."/>
        </authorList>
    </citation>
    <scope>NUCLEOTIDE SEQUENCE [LARGE SCALE GENOMIC DNA]</scope>
    <source>
        <strain evidence="2 3">P6497</strain>
    </source>
</reference>
<dbReference type="KEGG" id="psoj:PHYSODRAFT_335672"/>
<gene>
    <name evidence="2" type="ORF">PHYSODRAFT_335672</name>
</gene>
<feature type="compositionally biased region" description="Polar residues" evidence="1">
    <location>
        <begin position="700"/>
        <end position="731"/>
    </location>
</feature>
<evidence type="ECO:0000256" key="1">
    <source>
        <dbReference type="SAM" id="MobiDB-lite"/>
    </source>
</evidence>
<sequence length="744" mass="81761">MADAVCPPPISNGMLSTFTLEMDDESAAGAGPFRHSLNDVTAARLRRYHQQSDRRLHATLQLFRERTERERRSRLRLSRSPLSVAAPELPRMAAPGRMAAVEARQWKLLRESSDIRVYRLKARQERTSTVQAIGTVHGSLGDVMNGLYADSTRTARVLQMLLSSRSLDARVLQVDKSSTEAKPFQFSGIVWTALKLPGLGFCRHRDFLCFKKMDLFKDELGEDMGYVVLHSIDPLADEISPQVSSFDTYAATGATWPPLNQGHQNRTRSASSAGFGSGNFVRGFISLAIVFKSVGEDRVAMFAHGQFNPSGRLPPLLGDSCIAEWLTSIANTVQSGQAKNLSLLLVGQRQTGAGVDHSGSRQRCGVCARSLFFWDTPRNCRGCWKPCCRTCRVTKPIFCAHYHSSNAAAGQTSGPCTETFCLACVCAVIPSGATINARLIKRLAKKRKRAPTFFRPTMTASSITDGSLPQHQQQQATVSERAERLLAAAEMSSISVLSSLESEKHQQHRLSLNARPKKRAFLQSQPEITGQEVEDGEVEDAASTMLEVLEHYQIRRGGTGSVISGVSSSNAGTSLRSFTSADLATSSSLLLGRYPSGNSLLTHNNQSFLQRPSVPTTTRQCQTPMERRGSRAFQNQSSFWLPNQSVLVKKTQESSPPLDDEYYQRLLQNYLLHTNSSRSMVSALSFSSYGAKSAVPQPPHSQESNVLSEPQSEPPSDTRAMSSCSPTNGSMSLPPEAVIYRRFK</sequence>
<dbReference type="PANTHER" id="PTHR13510:SF44">
    <property type="entry name" value="RABENOSYN-5"/>
    <property type="match status" value="1"/>
</dbReference>
<dbReference type="InterPro" id="IPR052727">
    <property type="entry name" value="Rab4/Rab5_effector"/>
</dbReference>
<dbReference type="CDD" id="cd00065">
    <property type="entry name" value="FYVE_like_SF"/>
    <property type="match status" value="1"/>
</dbReference>
<dbReference type="InterPro" id="IPR023393">
    <property type="entry name" value="START-like_dom_sf"/>
</dbReference>